<dbReference type="EMBL" id="CP015378">
    <property type="protein sequence ID" value="ANC78796.1"/>
    <property type="molecule type" value="Genomic_DNA"/>
</dbReference>
<name>A0A160IR47_9BACL</name>
<evidence type="ECO:0000256" key="1">
    <source>
        <dbReference type="ARBA" id="ARBA00007274"/>
    </source>
</evidence>
<dbReference type="RefSeq" id="WP_066398515.1">
    <property type="nucleotide sequence ID" value="NZ_CP015378.1"/>
</dbReference>
<organism evidence="3 4">
    <name type="scientific">Fictibacillus phosphorivorans</name>
    <dbReference type="NCBI Taxonomy" id="1221500"/>
    <lineage>
        <taxon>Bacteria</taxon>
        <taxon>Bacillati</taxon>
        <taxon>Bacillota</taxon>
        <taxon>Bacilli</taxon>
        <taxon>Bacillales</taxon>
        <taxon>Fictibacillaceae</taxon>
        <taxon>Fictibacillus</taxon>
    </lineage>
</organism>
<dbReference type="PANTHER" id="PTHR23416:SF23">
    <property type="entry name" value="ACETYLTRANSFERASE C18B11.09C-RELATED"/>
    <property type="match status" value="1"/>
</dbReference>
<dbReference type="Pfam" id="PF00132">
    <property type="entry name" value="Hexapep"/>
    <property type="match status" value="1"/>
</dbReference>
<reference evidence="3 4" key="1">
    <citation type="submission" date="2016-04" db="EMBL/GenBank/DDBJ databases">
        <title>Complete genome sequence of Fictibacillus phosphorivorans G25-29, a strain toxic to nematodes.</title>
        <authorList>
            <person name="Zheng Z."/>
        </authorList>
    </citation>
    <scope>NUCLEOTIDE SEQUENCE [LARGE SCALE GENOMIC DNA]</scope>
    <source>
        <strain evidence="3 4">G25-29</strain>
    </source>
</reference>
<evidence type="ECO:0008006" key="5">
    <source>
        <dbReference type="Google" id="ProtNLM"/>
    </source>
</evidence>
<dbReference type="Gene3D" id="2.160.10.10">
    <property type="entry name" value="Hexapeptide repeat proteins"/>
    <property type="match status" value="1"/>
</dbReference>
<protein>
    <recommendedName>
        <fullName evidence="5">Acetyltransferase</fullName>
    </recommendedName>
</protein>
<accession>A0A160IR47</accession>
<dbReference type="KEGG" id="fpn:ABE65_019135"/>
<proteinExistence type="inferred from homology"/>
<sequence length="183" mass="20760">MEPTIDLSKAGNGNFKRKKWSRIRELFWIIIELILITNPLQLSSRLRVLTLKAFGAKIGKNVIMRQRVRIRCPWNLTIGNNCWIGEEVWIINKAELIIGHDTVVSQGVFITTGSHDIYKTMNVKIKPIVIGNGVWITSKCIVLQGVRIEDNTVITAGSVITNDLLSNSIYGGNPIKYIKRRFE</sequence>
<dbReference type="SUPFAM" id="SSF51161">
    <property type="entry name" value="Trimeric LpxA-like enzymes"/>
    <property type="match status" value="1"/>
</dbReference>
<dbReference type="AlphaFoldDB" id="A0A160IR47"/>
<dbReference type="GO" id="GO:0008374">
    <property type="term" value="F:O-acyltransferase activity"/>
    <property type="evidence" value="ECO:0007669"/>
    <property type="project" value="TreeGrafter"/>
</dbReference>
<dbReference type="InterPro" id="IPR011004">
    <property type="entry name" value="Trimer_LpxA-like_sf"/>
</dbReference>
<dbReference type="STRING" id="1221500.ABE65_019135"/>
<dbReference type="Proteomes" id="UP000076623">
    <property type="component" value="Chromosome"/>
</dbReference>
<comment type="similarity">
    <text evidence="1">Belongs to the transferase hexapeptide repeat family.</text>
</comment>
<keyword evidence="2" id="KW-0808">Transferase</keyword>
<keyword evidence="4" id="KW-1185">Reference proteome</keyword>
<dbReference type="GO" id="GO:0005829">
    <property type="term" value="C:cytosol"/>
    <property type="evidence" value="ECO:0007669"/>
    <property type="project" value="TreeGrafter"/>
</dbReference>
<evidence type="ECO:0000256" key="2">
    <source>
        <dbReference type="ARBA" id="ARBA00022679"/>
    </source>
</evidence>
<evidence type="ECO:0000313" key="3">
    <source>
        <dbReference type="EMBL" id="ANC78796.1"/>
    </source>
</evidence>
<dbReference type="CDD" id="cd05825">
    <property type="entry name" value="LbH_wcaF_like"/>
    <property type="match status" value="1"/>
</dbReference>
<dbReference type="InterPro" id="IPR001451">
    <property type="entry name" value="Hexapep"/>
</dbReference>
<gene>
    <name evidence="3" type="ORF">ABE65_019135</name>
</gene>
<dbReference type="InterPro" id="IPR051159">
    <property type="entry name" value="Hexapeptide_acetyltransf"/>
</dbReference>
<dbReference type="PANTHER" id="PTHR23416">
    <property type="entry name" value="SIALIC ACID SYNTHASE-RELATED"/>
    <property type="match status" value="1"/>
</dbReference>
<evidence type="ECO:0000313" key="4">
    <source>
        <dbReference type="Proteomes" id="UP000076623"/>
    </source>
</evidence>